<dbReference type="OrthoDB" id="5986643at2759"/>
<name>A0A8K0K5E5_LADFU</name>
<proteinExistence type="predicted"/>
<sequence length="103" mass="12268">MLRRLKWSPHEDYFTFRVNLLTSQSVITKRTILSQIAKLFHPLGFGDIRSRLGYSNNRQTERHLCFLRKQLLTLEDLKIPRWFGGNLQDHWQLYGFCDASEQA</sequence>
<organism evidence="1 2">
    <name type="scientific">Ladona fulva</name>
    <name type="common">Scarce chaser dragonfly</name>
    <name type="synonym">Libellula fulva</name>
    <dbReference type="NCBI Taxonomy" id="123851"/>
    <lineage>
        <taxon>Eukaryota</taxon>
        <taxon>Metazoa</taxon>
        <taxon>Ecdysozoa</taxon>
        <taxon>Arthropoda</taxon>
        <taxon>Hexapoda</taxon>
        <taxon>Insecta</taxon>
        <taxon>Pterygota</taxon>
        <taxon>Palaeoptera</taxon>
        <taxon>Odonata</taxon>
        <taxon>Epiprocta</taxon>
        <taxon>Anisoptera</taxon>
        <taxon>Libelluloidea</taxon>
        <taxon>Libellulidae</taxon>
        <taxon>Ladona</taxon>
    </lineage>
</organism>
<dbReference type="Proteomes" id="UP000792457">
    <property type="component" value="Unassembled WGS sequence"/>
</dbReference>
<evidence type="ECO:0000313" key="1">
    <source>
        <dbReference type="EMBL" id="KAG8227834.1"/>
    </source>
</evidence>
<accession>A0A8K0K5E5</accession>
<dbReference type="AlphaFoldDB" id="A0A8K0K5E5"/>
<comment type="caution">
    <text evidence="1">The sequence shown here is derived from an EMBL/GenBank/DDBJ whole genome shotgun (WGS) entry which is preliminary data.</text>
</comment>
<keyword evidence="2" id="KW-1185">Reference proteome</keyword>
<evidence type="ECO:0000313" key="2">
    <source>
        <dbReference type="Proteomes" id="UP000792457"/>
    </source>
</evidence>
<reference evidence="1" key="2">
    <citation type="submission" date="2017-10" db="EMBL/GenBank/DDBJ databases">
        <title>Ladona fulva Genome sequencing and assembly.</title>
        <authorList>
            <person name="Murali S."/>
            <person name="Richards S."/>
            <person name="Bandaranaike D."/>
            <person name="Bellair M."/>
            <person name="Blankenburg K."/>
            <person name="Chao H."/>
            <person name="Dinh H."/>
            <person name="Doddapaneni H."/>
            <person name="Dugan-Rocha S."/>
            <person name="Elkadiri S."/>
            <person name="Gnanaolivu R."/>
            <person name="Hernandez B."/>
            <person name="Skinner E."/>
            <person name="Javaid M."/>
            <person name="Lee S."/>
            <person name="Li M."/>
            <person name="Ming W."/>
            <person name="Munidasa M."/>
            <person name="Muniz J."/>
            <person name="Nguyen L."/>
            <person name="Hughes D."/>
            <person name="Osuji N."/>
            <person name="Pu L.-L."/>
            <person name="Puazo M."/>
            <person name="Qu C."/>
            <person name="Quiroz J."/>
            <person name="Raj R."/>
            <person name="Weissenberger G."/>
            <person name="Xin Y."/>
            <person name="Zou X."/>
            <person name="Han Y."/>
            <person name="Worley K."/>
            <person name="Muzny D."/>
            <person name="Gibbs R."/>
        </authorList>
    </citation>
    <scope>NUCLEOTIDE SEQUENCE</scope>
    <source>
        <strain evidence="1">Sampled in the wild</strain>
    </source>
</reference>
<dbReference type="EMBL" id="KZ308343">
    <property type="protein sequence ID" value="KAG8227834.1"/>
    <property type="molecule type" value="Genomic_DNA"/>
</dbReference>
<protein>
    <submittedName>
        <fullName evidence="1">Uncharacterized protein</fullName>
    </submittedName>
</protein>
<gene>
    <name evidence="1" type="ORF">J437_LFUL008478</name>
</gene>
<reference evidence="1" key="1">
    <citation type="submission" date="2013-04" db="EMBL/GenBank/DDBJ databases">
        <authorList>
            <person name="Qu J."/>
            <person name="Murali S.C."/>
            <person name="Bandaranaike D."/>
            <person name="Bellair M."/>
            <person name="Blankenburg K."/>
            <person name="Chao H."/>
            <person name="Dinh H."/>
            <person name="Doddapaneni H."/>
            <person name="Downs B."/>
            <person name="Dugan-Rocha S."/>
            <person name="Elkadiri S."/>
            <person name="Gnanaolivu R.D."/>
            <person name="Hernandez B."/>
            <person name="Javaid M."/>
            <person name="Jayaseelan J.C."/>
            <person name="Lee S."/>
            <person name="Li M."/>
            <person name="Ming W."/>
            <person name="Munidasa M."/>
            <person name="Muniz J."/>
            <person name="Nguyen L."/>
            <person name="Ongeri F."/>
            <person name="Osuji N."/>
            <person name="Pu L.-L."/>
            <person name="Puazo M."/>
            <person name="Qu C."/>
            <person name="Quiroz J."/>
            <person name="Raj R."/>
            <person name="Weissenberger G."/>
            <person name="Xin Y."/>
            <person name="Zou X."/>
            <person name="Han Y."/>
            <person name="Richards S."/>
            <person name="Worley K."/>
            <person name="Muzny D."/>
            <person name="Gibbs R."/>
        </authorList>
    </citation>
    <scope>NUCLEOTIDE SEQUENCE</scope>
    <source>
        <strain evidence="1">Sampled in the wild</strain>
    </source>
</reference>